<sequence>MPFYKSPLIVFSISLFFILVFATFYRIYISFETNPGLVIDNPQKKGESYAKTLANNKKIKKMGWRLKLIFPKSPEYNTKHTYKVFVESKKNVFNNPKVQLYFYRPADPTSDFSVPMIGSNQHFSATVSIPLKGLWEVVAEFTQDDIVLQKGKRVFFKD</sequence>
<dbReference type="AlphaFoldDB" id="A0A1W1C6C3"/>
<protein>
    <submittedName>
        <fullName evidence="2">Type cbb3 cytochrome oxidase biogenesis protein CcoH</fullName>
    </submittedName>
</protein>
<organism evidence="2">
    <name type="scientific">hydrothermal vent metagenome</name>
    <dbReference type="NCBI Taxonomy" id="652676"/>
    <lineage>
        <taxon>unclassified sequences</taxon>
        <taxon>metagenomes</taxon>
        <taxon>ecological metagenomes</taxon>
    </lineage>
</organism>
<keyword evidence="1" id="KW-0812">Transmembrane</keyword>
<accession>A0A1W1C6C3</accession>
<name>A0A1W1C6C3_9ZZZZ</name>
<evidence type="ECO:0000313" key="2">
    <source>
        <dbReference type="EMBL" id="SFV61297.1"/>
    </source>
</evidence>
<keyword evidence="1" id="KW-1133">Transmembrane helix</keyword>
<proteinExistence type="predicted"/>
<dbReference type="Pfam" id="PF05751">
    <property type="entry name" value="FixH"/>
    <property type="match status" value="1"/>
</dbReference>
<evidence type="ECO:0000256" key="1">
    <source>
        <dbReference type="SAM" id="Phobius"/>
    </source>
</evidence>
<feature type="transmembrane region" description="Helical" evidence="1">
    <location>
        <begin position="6"/>
        <end position="25"/>
    </location>
</feature>
<keyword evidence="1" id="KW-0472">Membrane</keyword>
<dbReference type="InterPro" id="IPR008620">
    <property type="entry name" value="FixH"/>
</dbReference>
<reference evidence="2" key="1">
    <citation type="submission" date="2016-10" db="EMBL/GenBank/DDBJ databases">
        <authorList>
            <person name="de Groot N.N."/>
        </authorList>
    </citation>
    <scope>NUCLEOTIDE SEQUENCE</scope>
</reference>
<dbReference type="EMBL" id="FPHJ01000033">
    <property type="protein sequence ID" value="SFV61297.1"/>
    <property type="molecule type" value="Genomic_DNA"/>
</dbReference>
<gene>
    <name evidence="2" type="ORF">MNB_SUP05-5-532</name>
</gene>